<proteinExistence type="predicted"/>
<name>A0ABP0ZUR3_9ASCO</name>
<evidence type="ECO:0000313" key="4">
    <source>
        <dbReference type="EMBL" id="CAK9442357.1"/>
    </source>
</evidence>
<evidence type="ECO:0008006" key="6">
    <source>
        <dbReference type="Google" id="ProtNLM"/>
    </source>
</evidence>
<dbReference type="InterPro" id="IPR007863">
    <property type="entry name" value="Peptidase_M16_C"/>
</dbReference>
<feature type="region of interest" description="Disordered" evidence="1">
    <location>
        <begin position="1026"/>
        <end position="1076"/>
    </location>
</feature>
<evidence type="ECO:0000259" key="3">
    <source>
        <dbReference type="Pfam" id="PF05193"/>
    </source>
</evidence>
<dbReference type="SUPFAM" id="SSF63411">
    <property type="entry name" value="LuxS/MPP-like metallohydrolase"/>
    <property type="match status" value="4"/>
</dbReference>
<evidence type="ECO:0000256" key="1">
    <source>
        <dbReference type="SAM" id="MobiDB-lite"/>
    </source>
</evidence>
<feature type="domain" description="Peptidase M16 C-terminal" evidence="3">
    <location>
        <begin position="199"/>
        <end position="365"/>
    </location>
</feature>
<feature type="compositionally biased region" description="Acidic residues" evidence="1">
    <location>
        <begin position="1031"/>
        <end position="1076"/>
    </location>
</feature>
<dbReference type="PANTHER" id="PTHR43016:SF16">
    <property type="entry name" value="METALLOPROTEASE, PUTATIVE (AFU_ORTHOLOGUE AFUA_4G07610)-RELATED"/>
    <property type="match status" value="1"/>
</dbReference>
<feature type="domain" description="Peptidase M16 N-terminal" evidence="2">
    <location>
        <begin position="54"/>
        <end position="140"/>
    </location>
</feature>
<accession>A0ABP0ZUR3</accession>
<reference evidence="4 5" key="1">
    <citation type="submission" date="2024-03" db="EMBL/GenBank/DDBJ databases">
        <authorList>
            <person name="Brejova B."/>
        </authorList>
    </citation>
    <scope>NUCLEOTIDE SEQUENCE [LARGE SCALE GENOMIC DNA]</scope>
    <source>
        <strain evidence="4 5">CBS 14171</strain>
    </source>
</reference>
<dbReference type="GeneID" id="92211296"/>
<dbReference type="Proteomes" id="UP001497383">
    <property type="component" value="Chromosome 8"/>
</dbReference>
<dbReference type="EMBL" id="OZ022412">
    <property type="protein sequence ID" value="CAK9442357.1"/>
    <property type="molecule type" value="Genomic_DNA"/>
</dbReference>
<gene>
    <name evidence="4" type="ORF">LODBEIA_P61000</name>
</gene>
<protein>
    <recommendedName>
        <fullName evidence="6">Mitochondrial presequence protease</fullName>
    </recommendedName>
</protein>
<organism evidence="4 5">
    <name type="scientific">Lodderomyces beijingensis</name>
    <dbReference type="NCBI Taxonomy" id="1775926"/>
    <lineage>
        <taxon>Eukaryota</taxon>
        <taxon>Fungi</taxon>
        <taxon>Dikarya</taxon>
        <taxon>Ascomycota</taxon>
        <taxon>Saccharomycotina</taxon>
        <taxon>Pichiomycetes</taxon>
        <taxon>Debaryomycetaceae</taxon>
        <taxon>Candida/Lodderomyces clade</taxon>
        <taxon>Lodderomyces</taxon>
    </lineage>
</organism>
<dbReference type="Pfam" id="PF00675">
    <property type="entry name" value="Peptidase_M16"/>
    <property type="match status" value="1"/>
</dbReference>
<evidence type="ECO:0000259" key="2">
    <source>
        <dbReference type="Pfam" id="PF00675"/>
    </source>
</evidence>
<dbReference type="RefSeq" id="XP_066833038.1">
    <property type="nucleotide sequence ID" value="XM_066976507.1"/>
</dbReference>
<dbReference type="Gene3D" id="3.30.830.10">
    <property type="entry name" value="Metalloenzyme, LuxS/M16 peptidase-like"/>
    <property type="match status" value="4"/>
</dbReference>
<dbReference type="InterPro" id="IPR011765">
    <property type="entry name" value="Pept_M16_N"/>
</dbReference>
<dbReference type="PANTHER" id="PTHR43016">
    <property type="entry name" value="PRESEQUENCE PROTEASE"/>
    <property type="match status" value="1"/>
</dbReference>
<evidence type="ECO:0000313" key="5">
    <source>
        <dbReference type="Proteomes" id="UP001497383"/>
    </source>
</evidence>
<dbReference type="Pfam" id="PF05193">
    <property type="entry name" value="Peptidase_M16_C"/>
    <property type="match status" value="1"/>
</dbReference>
<keyword evidence="5" id="KW-1185">Reference proteome</keyword>
<dbReference type="InterPro" id="IPR011249">
    <property type="entry name" value="Metalloenz_LuxS/M16"/>
</dbReference>
<sequence>MTVLHSQFVKQASFEVEYAPTHITKWRSSRTGLQLTYINQPSPMVNGYFAVATEIEDNSGCPHTLEHLIFMGSKKFPYKGLLDALGNRLYSSTNAWTAVDQTVYTLTTAGWDGFKTLLPIYLEHLFHPTLTDEACLTEVYHVDGKGKEKGVVFSEMQGIESQSWFVSFKSMQETLYAPKSGYSSETGGLMAELRHLKSSQIREFHQSMYRPDNLCVVITGSIDQDELLEIMTAFDNEIPSLPATASRERPRPFVDSKHDEPLKETVLKVVEFPDKDESTGELLMSWIGCKGDNVLINTAVDMVGAYFTDSPISLFNKHLVEVEDSYAAEIAYTTDDYYRTALNFSCGGVPTEKLEELATKMKELLQLQTEPDNLNVLYMRQIINQQRLKFISQTEKSPSLFSTVAISDFIYGKDDGSDLSKWLENLNEYDTLLTWTAQQWCDVIKKYFVDNHSATIIAKPSSKVNELHKQKNKELRRSIKEKHGEAGLKILEENLDAAQKFNDRPIPEEILVAFEKPDPSKIAFIKTNSYKAGLTKGIVDLNSNQYIESGSEFCNVLREDTPADFPLFMHFESFKSQFTTIQLVMSSTRLRPELLKYMSVVEEIFSMSIQLPNGGKYIPFEQVIADLNRDLIEFQLDNGYDYQFLELISMSVKFETKNYQRAINWLYNITHFVKFEKSRIKVIIEKIINSLPDKKRNGELMMYSSEFRHLFTDRSLRKAQDAINTEDFYKHLLEEIDNDNFEKIAADLEEIKTSLFSTDNIKIIIMGNTVDLENPVSSWSNNFAQSKTPEDKLFSVQPFCDLPRSYQFKSELGQKCAYEAYLVDIPATESTHLIAVTKIPTDYLDEDIPRISLAIEFLCAVEGPFWRAIRGTGLAYGVSMKKSLEMGHLTYTIYRGSDPKQAWLSGKTIVEQYASGELEIDPIPLESAVATIVNELANSQESSFDAASFKICDNLFKRRGPNYVEVFLKQLNQLTAKDVIYVLNKYFVNLFKPEHSVLFTSLPSDEIEKMGDFFHQVGYNINVESIKGADDDCEGMSEDNSDDDEEEEDDDDDEEDDEDDEEEEEDDDEDGDDDDE</sequence>